<sequence length="355" mass="38316">MQRRDFLSVSPASTIAPLLPPDPDRPADYNLLRVSRRAMATTFEVAIPYGQPNALEAATEALDLIDDLEDQLTVYRDHSEVSRLNATAADGAVVVEPQLFDLLSLSASLTNDTAETFDIATGSLIKAWGFYRREGRVPTAAERLDAMAATGTRHLILDATTHSVKFRRRGLEINLGAIGKGYALDRAAKLLKSRWGIDAALLHGGGSSVCAIGCPPDDGRGWPVAVRHPWDDDRTLGTVRLRDCGFATSAATFQHFIYNGQKLGHLLDPRTGWPATGTASASVIAPSAAEADAISTAFFVMGHAAAEEFVRTRPHLGGIVLPNGEDGPRVFGEAVRCYSPPTFRETYLNTLTYPD</sequence>
<accession>A0A5C1AEB1</accession>
<keyword evidence="3 10" id="KW-0285">Flavoprotein</keyword>
<evidence type="ECO:0000313" key="13">
    <source>
        <dbReference type="Proteomes" id="UP000324974"/>
    </source>
</evidence>
<comment type="cofactor">
    <cofactor evidence="11">
        <name>Mg(2+)</name>
        <dbReference type="ChEBI" id="CHEBI:18420"/>
    </cofactor>
    <cofactor evidence="11">
        <name>Mn(2+)</name>
        <dbReference type="ChEBI" id="CHEBI:29035"/>
    </cofactor>
    <text evidence="11">Magnesium. Can also use manganese.</text>
</comment>
<keyword evidence="5 10" id="KW-0479">Metal-binding</keyword>
<dbReference type="AlphaFoldDB" id="A0A5C1AEB1"/>
<feature type="binding site" evidence="11">
    <location>
        <position position="296"/>
    </location>
    <ligand>
        <name>Mg(2+)</name>
        <dbReference type="ChEBI" id="CHEBI:18420"/>
    </ligand>
</feature>
<evidence type="ECO:0000256" key="10">
    <source>
        <dbReference type="PIRNR" id="PIRNR006268"/>
    </source>
</evidence>
<evidence type="ECO:0000256" key="2">
    <source>
        <dbReference type="ARBA" id="ARBA00016337"/>
    </source>
</evidence>
<name>A0A5C1AEB1_9BACT</name>
<keyword evidence="7 10" id="KW-0460">Magnesium</keyword>
<dbReference type="EMBL" id="CP042425">
    <property type="protein sequence ID" value="QEL17050.1"/>
    <property type="molecule type" value="Genomic_DNA"/>
</dbReference>
<feature type="binding site" evidence="11">
    <location>
        <position position="177"/>
    </location>
    <ligand>
        <name>Mg(2+)</name>
        <dbReference type="ChEBI" id="CHEBI:18420"/>
    </ligand>
</feature>
<evidence type="ECO:0000256" key="8">
    <source>
        <dbReference type="ARBA" id="ARBA00031306"/>
    </source>
</evidence>
<proteinExistence type="inferred from homology"/>
<evidence type="ECO:0000256" key="7">
    <source>
        <dbReference type="ARBA" id="ARBA00022842"/>
    </source>
</evidence>
<dbReference type="GO" id="GO:0016740">
    <property type="term" value="F:transferase activity"/>
    <property type="evidence" value="ECO:0007669"/>
    <property type="project" value="UniProtKB-UniRule"/>
</dbReference>
<dbReference type="InterPro" id="IPR024932">
    <property type="entry name" value="ApbE"/>
</dbReference>
<evidence type="ECO:0000313" key="12">
    <source>
        <dbReference type="EMBL" id="QEL17050.1"/>
    </source>
</evidence>
<reference evidence="13" key="1">
    <citation type="submission" date="2019-08" db="EMBL/GenBank/DDBJ databases">
        <title>Limnoglobus roseus gen. nov., sp. nov., a novel freshwater planctomycete with a giant genome from the family Gemmataceae.</title>
        <authorList>
            <person name="Kulichevskaya I.S."/>
            <person name="Naumoff D.G."/>
            <person name="Miroshnikov K."/>
            <person name="Ivanova A."/>
            <person name="Philippov D.A."/>
            <person name="Hakobyan A."/>
            <person name="Rijpstra I.C."/>
            <person name="Sinninghe Damste J.S."/>
            <person name="Liesack W."/>
            <person name="Dedysh S.N."/>
        </authorList>
    </citation>
    <scope>NUCLEOTIDE SEQUENCE [LARGE SCALE GENOMIC DNA]</scope>
    <source>
        <strain evidence="13">PX52</strain>
    </source>
</reference>
<dbReference type="EC" id="2.7.1.180" evidence="1 10"/>
<organism evidence="12 13">
    <name type="scientific">Limnoglobus roseus</name>
    <dbReference type="NCBI Taxonomy" id="2598579"/>
    <lineage>
        <taxon>Bacteria</taxon>
        <taxon>Pseudomonadati</taxon>
        <taxon>Planctomycetota</taxon>
        <taxon>Planctomycetia</taxon>
        <taxon>Gemmatales</taxon>
        <taxon>Gemmataceae</taxon>
        <taxon>Limnoglobus</taxon>
    </lineage>
</organism>
<keyword evidence="4 10" id="KW-0808">Transferase</keyword>
<keyword evidence="13" id="KW-1185">Reference proteome</keyword>
<dbReference type="Proteomes" id="UP000324974">
    <property type="component" value="Chromosome"/>
</dbReference>
<evidence type="ECO:0000256" key="4">
    <source>
        <dbReference type="ARBA" id="ARBA00022679"/>
    </source>
</evidence>
<comment type="catalytic activity">
    <reaction evidence="9 10">
        <text>L-threonyl-[protein] + FAD = FMN-L-threonyl-[protein] + AMP + H(+)</text>
        <dbReference type="Rhea" id="RHEA:36847"/>
        <dbReference type="Rhea" id="RHEA-COMP:11060"/>
        <dbReference type="Rhea" id="RHEA-COMP:11061"/>
        <dbReference type="ChEBI" id="CHEBI:15378"/>
        <dbReference type="ChEBI" id="CHEBI:30013"/>
        <dbReference type="ChEBI" id="CHEBI:57692"/>
        <dbReference type="ChEBI" id="CHEBI:74257"/>
        <dbReference type="ChEBI" id="CHEBI:456215"/>
        <dbReference type="EC" id="2.7.1.180"/>
    </reaction>
</comment>
<keyword evidence="6 10" id="KW-0274">FAD</keyword>
<dbReference type="RefSeq" id="WP_149111707.1">
    <property type="nucleotide sequence ID" value="NZ_CP042425.1"/>
</dbReference>
<dbReference type="KEGG" id="lrs:PX52LOC_04026"/>
<gene>
    <name evidence="12" type="ORF">PX52LOC_04026</name>
</gene>
<dbReference type="SUPFAM" id="SSF143631">
    <property type="entry name" value="ApbE-like"/>
    <property type="match status" value="1"/>
</dbReference>
<dbReference type="PIRSF" id="PIRSF006268">
    <property type="entry name" value="ApbE"/>
    <property type="match status" value="1"/>
</dbReference>
<comment type="similarity">
    <text evidence="10">Belongs to the ApbE family.</text>
</comment>
<evidence type="ECO:0000256" key="5">
    <source>
        <dbReference type="ARBA" id="ARBA00022723"/>
    </source>
</evidence>
<feature type="binding site" evidence="11">
    <location>
        <position position="292"/>
    </location>
    <ligand>
        <name>Mg(2+)</name>
        <dbReference type="ChEBI" id="CHEBI:18420"/>
    </ligand>
</feature>
<dbReference type="Gene3D" id="3.10.520.10">
    <property type="entry name" value="ApbE-like domains"/>
    <property type="match status" value="1"/>
</dbReference>
<dbReference type="GO" id="GO:0046872">
    <property type="term" value="F:metal ion binding"/>
    <property type="evidence" value="ECO:0007669"/>
    <property type="project" value="UniProtKB-UniRule"/>
</dbReference>
<dbReference type="PANTHER" id="PTHR30040:SF2">
    <property type="entry name" value="FAD:PROTEIN FMN TRANSFERASE"/>
    <property type="match status" value="1"/>
</dbReference>
<protein>
    <recommendedName>
        <fullName evidence="2 10">FAD:protein FMN transferase</fullName>
        <ecNumber evidence="1 10">2.7.1.180</ecNumber>
    </recommendedName>
    <alternativeName>
        <fullName evidence="8 10">Flavin transferase</fullName>
    </alternativeName>
</protein>
<evidence type="ECO:0000256" key="3">
    <source>
        <dbReference type="ARBA" id="ARBA00022630"/>
    </source>
</evidence>
<evidence type="ECO:0000256" key="6">
    <source>
        <dbReference type="ARBA" id="ARBA00022827"/>
    </source>
</evidence>
<evidence type="ECO:0000256" key="9">
    <source>
        <dbReference type="ARBA" id="ARBA00048540"/>
    </source>
</evidence>
<evidence type="ECO:0000256" key="1">
    <source>
        <dbReference type="ARBA" id="ARBA00011955"/>
    </source>
</evidence>
<dbReference type="OrthoDB" id="9778595at2"/>
<evidence type="ECO:0000256" key="11">
    <source>
        <dbReference type="PIRSR" id="PIRSR006268-2"/>
    </source>
</evidence>
<dbReference type="PANTHER" id="PTHR30040">
    <property type="entry name" value="THIAMINE BIOSYNTHESIS LIPOPROTEIN APBE"/>
    <property type="match status" value="1"/>
</dbReference>
<dbReference type="InterPro" id="IPR003374">
    <property type="entry name" value="ApbE-like_sf"/>
</dbReference>
<dbReference type="Pfam" id="PF02424">
    <property type="entry name" value="ApbE"/>
    <property type="match status" value="1"/>
</dbReference>